<comment type="caution">
    <text evidence="1">The sequence shown here is derived from an EMBL/GenBank/DDBJ whole genome shotgun (WGS) entry which is preliminary data.</text>
</comment>
<accession>A0AC60PBI4</accession>
<dbReference type="Proteomes" id="UP000805193">
    <property type="component" value="Unassembled WGS sequence"/>
</dbReference>
<evidence type="ECO:0000313" key="1">
    <source>
        <dbReference type="EMBL" id="KAG0416552.1"/>
    </source>
</evidence>
<reference evidence="1 2" key="1">
    <citation type="journal article" date="2020" name="Cell">
        <title>Large-Scale Comparative Analyses of Tick Genomes Elucidate Their Genetic Diversity and Vector Capacities.</title>
        <authorList>
            <consortium name="Tick Genome and Microbiome Consortium (TIGMIC)"/>
            <person name="Jia N."/>
            <person name="Wang J."/>
            <person name="Shi W."/>
            <person name="Du L."/>
            <person name="Sun Y."/>
            <person name="Zhan W."/>
            <person name="Jiang J.F."/>
            <person name="Wang Q."/>
            <person name="Zhang B."/>
            <person name="Ji P."/>
            <person name="Bell-Sakyi L."/>
            <person name="Cui X.M."/>
            <person name="Yuan T.T."/>
            <person name="Jiang B.G."/>
            <person name="Yang W.F."/>
            <person name="Lam T.T."/>
            <person name="Chang Q.C."/>
            <person name="Ding S.J."/>
            <person name="Wang X.J."/>
            <person name="Zhu J.G."/>
            <person name="Ruan X.D."/>
            <person name="Zhao L."/>
            <person name="Wei J.T."/>
            <person name="Ye R.Z."/>
            <person name="Que T.C."/>
            <person name="Du C.H."/>
            <person name="Zhou Y.H."/>
            <person name="Cheng J.X."/>
            <person name="Dai P.F."/>
            <person name="Guo W.B."/>
            <person name="Han X.H."/>
            <person name="Huang E.J."/>
            <person name="Li L.F."/>
            <person name="Wei W."/>
            <person name="Gao Y.C."/>
            <person name="Liu J.Z."/>
            <person name="Shao H.Z."/>
            <person name="Wang X."/>
            <person name="Wang C.C."/>
            <person name="Yang T.C."/>
            <person name="Huo Q.B."/>
            <person name="Li W."/>
            <person name="Chen H.Y."/>
            <person name="Chen S.E."/>
            <person name="Zhou L.G."/>
            <person name="Ni X.B."/>
            <person name="Tian J.H."/>
            <person name="Sheng Y."/>
            <person name="Liu T."/>
            <person name="Pan Y.S."/>
            <person name="Xia L.Y."/>
            <person name="Li J."/>
            <person name="Zhao F."/>
            <person name="Cao W.C."/>
        </authorList>
    </citation>
    <scope>NUCLEOTIDE SEQUENCE [LARGE SCALE GENOMIC DNA]</scope>
    <source>
        <strain evidence="1">Iper-2018</strain>
    </source>
</reference>
<evidence type="ECO:0000313" key="2">
    <source>
        <dbReference type="Proteomes" id="UP000805193"/>
    </source>
</evidence>
<name>A0AC60PBI4_IXOPE</name>
<keyword evidence="2" id="KW-1185">Reference proteome</keyword>
<dbReference type="EMBL" id="JABSTQ010010942">
    <property type="protein sequence ID" value="KAG0416552.1"/>
    <property type="molecule type" value="Genomic_DNA"/>
</dbReference>
<sequence>MEILRASCGEEEPRGRPAIDIMKQTLNVVWSLANFEYFSAGDPRSVHEARVYRKSELHTLLTPQKFPLDSHLLGDGAYPLRQSLLVPYRNIMLASCTMHVWNGTTCTTDPYTFTENSEVTGPEPEEDIESGDDHDAPTASEDKSRGAAKRKNGIMQNL</sequence>
<proteinExistence type="predicted"/>
<organism evidence="1 2">
    <name type="scientific">Ixodes persulcatus</name>
    <name type="common">Taiga tick</name>
    <dbReference type="NCBI Taxonomy" id="34615"/>
    <lineage>
        <taxon>Eukaryota</taxon>
        <taxon>Metazoa</taxon>
        <taxon>Ecdysozoa</taxon>
        <taxon>Arthropoda</taxon>
        <taxon>Chelicerata</taxon>
        <taxon>Arachnida</taxon>
        <taxon>Acari</taxon>
        <taxon>Parasitiformes</taxon>
        <taxon>Ixodida</taxon>
        <taxon>Ixodoidea</taxon>
        <taxon>Ixodidae</taxon>
        <taxon>Ixodinae</taxon>
        <taxon>Ixodes</taxon>
    </lineage>
</organism>
<gene>
    <name evidence="1" type="ORF">HPB47_006313</name>
</gene>
<protein>
    <submittedName>
        <fullName evidence="1">Uncharacterized protein</fullName>
    </submittedName>
</protein>